<comment type="caution">
    <text evidence="3">The sequence shown here is derived from an EMBL/GenBank/DDBJ whole genome shotgun (WGS) entry which is preliminary data.</text>
</comment>
<evidence type="ECO:0000313" key="3">
    <source>
        <dbReference type="EMBL" id="MCB2379705.1"/>
    </source>
</evidence>
<protein>
    <submittedName>
        <fullName evidence="3">DUF4397 domain-containing protein</fullName>
    </submittedName>
</protein>
<dbReference type="RefSeq" id="WP_226188978.1">
    <property type="nucleotide sequence ID" value="NZ_JAJADQ010000011.1"/>
</dbReference>
<feature type="chain" id="PRO_5045921035" evidence="1">
    <location>
        <begin position="22"/>
        <end position="302"/>
    </location>
</feature>
<evidence type="ECO:0000313" key="4">
    <source>
        <dbReference type="Proteomes" id="UP001165297"/>
    </source>
</evidence>
<name>A0ABS8AGY4_9BACT</name>
<reference evidence="3" key="1">
    <citation type="submission" date="2021-10" db="EMBL/GenBank/DDBJ databases">
        <authorList>
            <person name="Dean J.D."/>
            <person name="Kim M.K."/>
            <person name="Newey C.N."/>
            <person name="Stoker T.S."/>
            <person name="Thompson D.W."/>
            <person name="Grose J.H."/>
        </authorList>
    </citation>
    <scope>NUCLEOTIDE SEQUENCE</scope>
    <source>
        <strain evidence="3">BT635</strain>
    </source>
</reference>
<dbReference type="InterPro" id="IPR025510">
    <property type="entry name" value="DUF4397"/>
</dbReference>
<evidence type="ECO:0000256" key="1">
    <source>
        <dbReference type="SAM" id="SignalP"/>
    </source>
</evidence>
<feature type="domain" description="DUF4397" evidence="2">
    <location>
        <begin position="48"/>
        <end position="165"/>
    </location>
</feature>
<organism evidence="3 4">
    <name type="scientific">Hymenobacter nitidus</name>
    <dbReference type="NCBI Taxonomy" id="2880929"/>
    <lineage>
        <taxon>Bacteria</taxon>
        <taxon>Pseudomonadati</taxon>
        <taxon>Bacteroidota</taxon>
        <taxon>Cytophagia</taxon>
        <taxon>Cytophagales</taxon>
        <taxon>Hymenobacteraceae</taxon>
        <taxon>Hymenobacter</taxon>
    </lineage>
</organism>
<dbReference type="EMBL" id="JAJADQ010000011">
    <property type="protein sequence ID" value="MCB2379705.1"/>
    <property type="molecule type" value="Genomic_DNA"/>
</dbReference>
<dbReference type="Proteomes" id="UP001165297">
    <property type="component" value="Unassembled WGS sequence"/>
</dbReference>
<evidence type="ECO:0000259" key="2">
    <source>
        <dbReference type="Pfam" id="PF14344"/>
    </source>
</evidence>
<keyword evidence="1" id="KW-0732">Signal</keyword>
<accession>A0ABS8AGY4</accession>
<dbReference type="Pfam" id="PF14344">
    <property type="entry name" value="DUF4397"/>
    <property type="match status" value="1"/>
</dbReference>
<sequence length="302" mass="31618">MNYSIPSFFTKLTLAATVATALVSCEEPEYPAAKPETTPTTLTGRYLVVNAAPGAGDAQLKSVDNTALTTLPAPVSYLAQSAYASITAGQRLLLFSTATNLNNNLIGARNGFNSNSSYTVFLTDLPTRASSATDQGGVRSVVLSDNLAAPASGRARVRFINLSPSYSSGADSLGLFTITSPISATPPVPPANVIALPNRYMFAPIGRSYRTTTFTIPAVLATATTPARASRTLNFANFTDIPAGAYSFQVRRSDKITNNASQVIIPTTALTFASGKIYTIYSRGTNAANSATPLGLSTVLHN</sequence>
<proteinExistence type="predicted"/>
<feature type="signal peptide" evidence="1">
    <location>
        <begin position="1"/>
        <end position="21"/>
    </location>
</feature>
<keyword evidence="4" id="KW-1185">Reference proteome</keyword>
<gene>
    <name evidence="3" type="ORF">LGH70_19070</name>
</gene>